<dbReference type="PROSITE" id="PS51257">
    <property type="entry name" value="PROKAR_LIPOPROTEIN"/>
    <property type="match status" value="1"/>
</dbReference>
<evidence type="ECO:0008006" key="5">
    <source>
        <dbReference type="Google" id="ProtNLM"/>
    </source>
</evidence>
<name>V4C5X2_LOTGI</name>
<dbReference type="AlphaFoldDB" id="V4C5X2"/>
<evidence type="ECO:0000256" key="2">
    <source>
        <dbReference type="SAM" id="SignalP"/>
    </source>
</evidence>
<dbReference type="GO" id="GO:0016020">
    <property type="term" value="C:membrane"/>
    <property type="evidence" value="ECO:0007669"/>
    <property type="project" value="InterPro"/>
</dbReference>
<comment type="similarity">
    <text evidence="1">Belongs to the glycosyl hydrolase 79 family.</text>
</comment>
<keyword evidence="4" id="KW-1185">Reference proteome</keyword>
<dbReference type="Gene3D" id="3.20.20.80">
    <property type="entry name" value="Glycosidases"/>
    <property type="match status" value="1"/>
</dbReference>
<dbReference type="Pfam" id="PF03662">
    <property type="entry name" value="Glyco_hydro_79n"/>
    <property type="match status" value="1"/>
</dbReference>
<dbReference type="OrthoDB" id="10066041at2759"/>
<dbReference type="InterPro" id="IPR005199">
    <property type="entry name" value="Glyco_hydro_79"/>
</dbReference>
<dbReference type="STRING" id="225164.V4C5X2"/>
<dbReference type="PANTHER" id="PTHR46145:SF4">
    <property type="entry name" value="HEPARANASE"/>
    <property type="match status" value="1"/>
</dbReference>
<reference evidence="3 4" key="1">
    <citation type="journal article" date="2013" name="Nature">
        <title>Insights into bilaterian evolution from three spiralian genomes.</title>
        <authorList>
            <person name="Simakov O."/>
            <person name="Marletaz F."/>
            <person name="Cho S.J."/>
            <person name="Edsinger-Gonzales E."/>
            <person name="Havlak P."/>
            <person name="Hellsten U."/>
            <person name="Kuo D.H."/>
            <person name="Larsson T."/>
            <person name="Lv J."/>
            <person name="Arendt D."/>
            <person name="Savage R."/>
            <person name="Osoegawa K."/>
            <person name="de Jong P."/>
            <person name="Grimwood J."/>
            <person name="Chapman J.A."/>
            <person name="Shapiro H."/>
            <person name="Aerts A."/>
            <person name="Otillar R.P."/>
            <person name="Terry A.Y."/>
            <person name="Boore J.L."/>
            <person name="Grigoriev I.V."/>
            <person name="Lindberg D.R."/>
            <person name="Seaver E.C."/>
            <person name="Weisblat D.A."/>
            <person name="Putnam N.H."/>
            <person name="Rokhsar D.S."/>
        </authorList>
    </citation>
    <scope>NUCLEOTIDE SEQUENCE [LARGE SCALE GENOMIC DNA]</scope>
</reference>
<dbReference type="SUPFAM" id="SSF51445">
    <property type="entry name" value="(Trans)glycosidases"/>
    <property type="match status" value="1"/>
</dbReference>
<accession>V4C5X2</accession>
<dbReference type="PANTHER" id="PTHR46145">
    <property type="entry name" value="HEPARANASE"/>
    <property type="match status" value="1"/>
</dbReference>
<dbReference type="OMA" id="KNYICAT"/>
<dbReference type="GO" id="GO:0031012">
    <property type="term" value="C:extracellular matrix"/>
    <property type="evidence" value="ECO:0007669"/>
    <property type="project" value="TreeGrafter"/>
</dbReference>
<evidence type="ECO:0000313" key="3">
    <source>
        <dbReference type="EMBL" id="ESO97014.1"/>
    </source>
</evidence>
<feature type="signal peptide" evidence="2">
    <location>
        <begin position="1"/>
        <end position="25"/>
    </location>
</feature>
<dbReference type="Proteomes" id="UP000030746">
    <property type="component" value="Unassembled WGS sequence"/>
</dbReference>
<dbReference type="CTD" id="20238145"/>
<protein>
    <recommendedName>
        <fullName evidence="5">Beta-glucuronidase C-terminal domain-containing protein</fullName>
    </recommendedName>
</protein>
<sequence length="508" mass="57152">MFLPGRFPVRWITLLIACLISVGSCYDVDVQQFKDSGFQIGPKFVGVTIDSGIFGHFSELQLQNPKVLTLAKGLTPNRVRVGGTDCDFVIFNDTVTSGLNKQSNHTNTSMTVADWDELNNFVRSVGWDLIFDFNEFLRKGDNWDPTNAIEILKYSQQKGYKLWGYELGNELDVFRENNLSVPQIASDFIYFRQLLESMAGISPFTLLGPDAGTVENRSDVYMTAFFKAGGANAIDVSTWHHYYMNSLKATVEKFHDVKTLESLRPELTKVMEICREYAPGKEVWLGETSSSYGGGAHDISDRYVASFLWLDKLGLSSSLGIQGILRQTFYGGNYALMGSTFDPNPDYWLTYLYKRLVGSPVLKVPEVSSDFRLYAHCTNTNRLVGSPVLKVPEVSSDFRLYAHCTNTNSSSQYEKGSITMYFMNLGVDTIPLDFPDISHNPVDVYIFSPGEYRNLTSKSVRMNGQILELKNEYELPPLIPESRNSTVNIEAYEMGYIVLPNVKSTPCL</sequence>
<evidence type="ECO:0000313" key="4">
    <source>
        <dbReference type="Proteomes" id="UP000030746"/>
    </source>
</evidence>
<feature type="chain" id="PRO_5004719856" description="Beta-glucuronidase C-terminal domain-containing protein" evidence="2">
    <location>
        <begin position="26"/>
        <end position="508"/>
    </location>
</feature>
<dbReference type="GeneID" id="20238145"/>
<dbReference type="GO" id="GO:0016798">
    <property type="term" value="F:hydrolase activity, acting on glycosyl bonds"/>
    <property type="evidence" value="ECO:0007669"/>
    <property type="project" value="InterPro"/>
</dbReference>
<organism evidence="3 4">
    <name type="scientific">Lottia gigantea</name>
    <name type="common">Giant owl limpet</name>
    <dbReference type="NCBI Taxonomy" id="225164"/>
    <lineage>
        <taxon>Eukaryota</taxon>
        <taxon>Metazoa</taxon>
        <taxon>Spiralia</taxon>
        <taxon>Lophotrochozoa</taxon>
        <taxon>Mollusca</taxon>
        <taxon>Gastropoda</taxon>
        <taxon>Patellogastropoda</taxon>
        <taxon>Lottioidea</taxon>
        <taxon>Lottiidae</taxon>
        <taxon>Lottia</taxon>
    </lineage>
</organism>
<gene>
    <name evidence="3" type="ORF">LOTGIDRAFT_159759</name>
</gene>
<dbReference type="InterPro" id="IPR017853">
    <property type="entry name" value="GH"/>
</dbReference>
<proteinExistence type="inferred from homology"/>
<evidence type="ECO:0000256" key="1">
    <source>
        <dbReference type="ARBA" id="ARBA00009800"/>
    </source>
</evidence>
<dbReference type="EMBL" id="KB201362">
    <property type="protein sequence ID" value="ESO97014.1"/>
    <property type="molecule type" value="Genomic_DNA"/>
</dbReference>
<keyword evidence="2" id="KW-0732">Signal</keyword>
<dbReference type="HOGENOM" id="CLU_021823_0_1_1"/>
<dbReference type="RefSeq" id="XP_009052498.1">
    <property type="nucleotide sequence ID" value="XM_009054250.1"/>
</dbReference>
<dbReference type="GO" id="GO:0005615">
    <property type="term" value="C:extracellular space"/>
    <property type="evidence" value="ECO:0007669"/>
    <property type="project" value="TreeGrafter"/>
</dbReference>
<dbReference type="KEGG" id="lgi:LOTGIDRAFT_159759"/>